<keyword evidence="2" id="KW-1185">Reference proteome</keyword>
<evidence type="ECO:0008006" key="3">
    <source>
        <dbReference type="Google" id="ProtNLM"/>
    </source>
</evidence>
<proteinExistence type="predicted"/>
<gene>
    <name evidence="1" type="ORF">JX265_007538</name>
</gene>
<sequence length="425" mass="48694">MDRTPLEILHLVCSKLDLEDVYPFRLINRRCAEVGASRTFEEVVFYLHPDDFQQLRNIAENYPHYVKSLICKNTILKDGVTFREFERSFNVDSGGRKRRVAPSMSQERLREEYAKYISSWKDQDGWLKDGDDIGYLAEVISNFTQLKSIYPIASGRFAVLPGKSPFDQILSIFHTEAQPIGCRPMALLLSGLRNSEARLETIHARNTNPLFFDMYSELLQQPIAALCCLKCLELFLSEKTTPMELRPFKHFLTGLPLLEVLSVEFYSPVNLADAIPLGYTWKHLRSLALRGFLGEQEEFVEITDRHRSTLKELCLGHLVLKFTSFRGLLLHIRENLQLDYACICGIICGTQKNGESEGWLIGHPYDRAGPENRWVSISAYCCNKGSPGGEPCPDRPSLKWFDEYDDYDAEAILHYNPEFTAWALA</sequence>
<accession>A0A9P9WJN9</accession>
<name>A0A9P9WJN9_9PEZI</name>
<dbReference type="AlphaFoldDB" id="A0A9P9WJN9"/>
<comment type="caution">
    <text evidence="1">The sequence shown here is derived from an EMBL/GenBank/DDBJ whole genome shotgun (WGS) entry which is preliminary data.</text>
</comment>
<protein>
    <recommendedName>
        <fullName evidence="3">F-box domain-containing protein</fullName>
    </recommendedName>
</protein>
<dbReference type="Proteomes" id="UP000829685">
    <property type="component" value="Unassembled WGS sequence"/>
</dbReference>
<reference evidence="1" key="1">
    <citation type="submission" date="2021-03" db="EMBL/GenBank/DDBJ databases">
        <title>Revisited historic fungal species revealed as producer of novel bioactive compounds through whole genome sequencing and comparative genomics.</title>
        <authorList>
            <person name="Vignolle G.A."/>
            <person name="Hochenegger N."/>
            <person name="Mach R.L."/>
            <person name="Mach-Aigner A.R."/>
            <person name="Javad Rahimi M."/>
            <person name="Salim K.A."/>
            <person name="Chan C.M."/>
            <person name="Lim L.B.L."/>
            <person name="Cai F."/>
            <person name="Druzhinina I.S."/>
            <person name="U'Ren J.M."/>
            <person name="Derntl C."/>
        </authorList>
    </citation>
    <scope>NUCLEOTIDE SEQUENCE</scope>
    <source>
        <strain evidence="1">TUCIM 5799</strain>
    </source>
</reference>
<evidence type="ECO:0000313" key="2">
    <source>
        <dbReference type="Proteomes" id="UP000829685"/>
    </source>
</evidence>
<dbReference type="EMBL" id="JAFIMR010000019">
    <property type="protein sequence ID" value="KAI1866962.1"/>
    <property type="molecule type" value="Genomic_DNA"/>
</dbReference>
<organism evidence="1 2">
    <name type="scientific">Neoarthrinium moseri</name>
    <dbReference type="NCBI Taxonomy" id="1658444"/>
    <lineage>
        <taxon>Eukaryota</taxon>
        <taxon>Fungi</taxon>
        <taxon>Dikarya</taxon>
        <taxon>Ascomycota</taxon>
        <taxon>Pezizomycotina</taxon>
        <taxon>Sordariomycetes</taxon>
        <taxon>Xylariomycetidae</taxon>
        <taxon>Amphisphaeriales</taxon>
        <taxon>Apiosporaceae</taxon>
        <taxon>Neoarthrinium</taxon>
    </lineage>
</organism>
<evidence type="ECO:0000313" key="1">
    <source>
        <dbReference type="EMBL" id="KAI1866962.1"/>
    </source>
</evidence>